<dbReference type="InterPro" id="IPR024548">
    <property type="entry name" value="Cu2_monoox_C"/>
</dbReference>
<dbReference type="InterPro" id="IPR000323">
    <property type="entry name" value="Cu2_ascorb_mOase_N"/>
</dbReference>
<evidence type="ECO:0000259" key="3">
    <source>
        <dbReference type="Pfam" id="PF01082"/>
    </source>
</evidence>
<dbReference type="Pfam" id="PF01082">
    <property type="entry name" value="Cu2_monooxygen"/>
    <property type="match status" value="1"/>
</dbReference>
<dbReference type="PANTHER" id="PTHR10157:SF23">
    <property type="entry name" value="MOXD1 HOMOLOG 1"/>
    <property type="match status" value="1"/>
</dbReference>
<dbReference type="InterPro" id="IPR057626">
    <property type="entry name" value="S-S_Temptin"/>
</dbReference>
<evidence type="ECO:0000256" key="1">
    <source>
        <dbReference type="ARBA" id="ARBA00023157"/>
    </source>
</evidence>
<dbReference type="Gene3D" id="2.60.120.230">
    <property type="match status" value="1"/>
</dbReference>
<evidence type="ECO:0000256" key="2">
    <source>
        <dbReference type="ARBA" id="ARBA00023180"/>
    </source>
</evidence>
<dbReference type="GO" id="GO:0004500">
    <property type="term" value="F:dopamine beta-monooxygenase activity"/>
    <property type="evidence" value="ECO:0007669"/>
    <property type="project" value="InterPro"/>
</dbReference>
<evidence type="ECO:0000259" key="4">
    <source>
        <dbReference type="Pfam" id="PF03712"/>
    </source>
</evidence>
<dbReference type="InterPro" id="IPR036939">
    <property type="entry name" value="Cu2_ascorb_mOase_N_sf"/>
</dbReference>
<evidence type="ECO:0000259" key="5">
    <source>
        <dbReference type="Pfam" id="PF24784"/>
    </source>
</evidence>
<dbReference type="GO" id="GO:0005507">
    <property type="term" value="F:copper ion binding"/>
    <property type="evidence" value="ECO:0007669"/>
    <property type="project" value="InterPro"/>
</dbReference>
<feature type="non-terminal residue" evidence="6">
    <location>
        <position position="1"/>
    </location>
</feature>
<feature type="domain" description="Copper type II ascorbate-dependent monooxygenase N-terminal" evidence="3">
    <location>
        <begin position="170"/>
        <end position="293"/>
    </location>
</feature>
<feature type="domain" description="Copper type II ascorbate-dependent monooxygenase C-terminal" evidence="4">
    <location>
        <begin position="326"/>
        <end position="447"/>
    </location>
</feature>
<proteinExistence type="evidence at transcript level"/>
<sequence>AQHMQFGYLKIQKFKIKMRCLQLAIAVALLAVAQCYPTFQNSIPNGDKVPHPCPQMDGGVWNGVGHENPGGAGTRNPFGKDFERNGFMWDDCLCMTDSDGDGMTNGEELGDPECKWMPGDMPDMEAASHPGVCEPMDASECRDRNAWLQCDSLVPFECPAFDQPDTLSVDLTINRTPVPPQETFYLCKAVQFPAEVANGEFHMIGASTIIDNADVLHHLIVYGCPDEAADQIMSEYGTERECGDMVTDMCDQIVYIWAVGIDPDCFGDEYGVRIGQSGFKTLAYEFHWDNQQERDDLFDASGVRFYYTPNLRQYDAETLFFGKLYLELPPGRSMVVQEATCPGVCTTNMFQETVYISTINPHMHLLGRKMLVEHIRDGMVISTLVRENNYDFNKPTRYTYNPPVEFRPGDAMRVVCTFDTTDADDFVFWGDGTNDEMCIAITQYYPIQANAGSCWGYDELVGICPAPYQPDVPMNSTDGEDDDDDDLVYGEEIMLPCYANFAYR</sequence>
<dbReference type="SUPFAM" id="SSF49742">
    <property type="entry name" value="PHM/PNGase F"/>
    <property type="match status" value="2"/>
</dbReference>
<dbReference type="Gene3D" id="2.60.120.310">
    <property type="entry name" value="Copper type II, ascorbate-dependent monooxygenase, N-terminal domain"/>
    <property type="match status" value="1"/>
</dbReference>
<dbReference type="InterPro" id="IPR000945">
    <property type="entry name" value="DBH-like"/>
</dbReference>
<dbReference type="Pfam" id="PF24784">
    <property type="entry name" value="Temptin_C"/>
    <property type="match status" value="1"/>
</dbReference>
<dbReference type="InterPro" id="IPR008977">
    <property type="entry name" value="PHM/PNGase_F_dom_sf"/>
</dbReference>
<protein>
    <submittedName>
        <fullName evidence="6">Dopamine beta hydroxylase-like protein</fullName>
    </submittedName>
</protein>
<organism evidence="6">
    <name type="scientific">Spirobranchus lamarcki</name>
    <name type="common">Keelworm</name>
    <name type="synonym">Pomatoceros lamarcki</name>
    <dbReference type="NCBI Taxonomy" id="2082999"/>
    <lineage>
        <taxon>Eukaryota</taxon>
        <taxon>Metazoa</taxon>
        <taxon>Spiralia</taxon>
        <taxon>Lophotrochozoa</taxon>
        <taxon>Annelida</taxon>
        <taxon>Polychaeta</taxon>
        <taxon>Sedentaria</taxon>
        <taxon>Canalipalpata</taxon>
        <taxon>Sabellida</taxon>
        <taxon>Serpulidae</taxon>
        <taxon>Spirobranchus</taxon>
    </lineage>
</organism>
<dbReference type="EMBL" id="GQ381308">
    <property type="protein sequence ID" value="ADB11406.1"/>
    <property type="molecule type" value="mRNA"/>
</dbReference>
<dbReference type="AlphaFoldDB" id="D2WL91"/>
<reference evidence="6" key="1">
    <citation type="journal article" date="2009" name="BMC Evol. Biol.">
        <title>An EST screen from the annelid Pomatoceros lamarckii reveals patterns of gene loss and gain in animals.</title>
        <authorList>
            <person name="Takahashi T."/>
            <person name="McDougall C."/>
            <person name="Troscianko J."/>
            <person name="Chen W.C."/>
            <person name="Jayaraman-Nagarajan A."/>
            <person name="Shimeld S.M."/>
            <person name="Ferrier D.E."/>
        </authorList>
    </citation>
    <scope>NUCLEOTIDE SEQUENCE</scope>
</reference>
<evidence type="ECO:0000313" key="6">
    <source>
        <dbReference type="EMBL" id="ADB11406.1"/>
    </source>
</evidence>
<feature type="domain" description="Temptin Cys/Cys disulfide" evidence="5">
    <location>
        <begin position="34"/>
        <end position="132"/>
    </location>
</feature>
<dbReference type="InterPro" id="IPR014784">
    <property type="entry name" value="Cu2_ascorb_mOase-like_C"/>
</dbReference>
<dbReference type="Pfam" id="PF03712">
    <property type="entry name" value="Cu2_monoox_C"/>
    <property type="match status" value="1"/>
</dbReference>
<keyword evidence="2" id="KW-0325">Glycoprotein</keyword>
<dbReference type="PANTHER" id="PTHR10157">
    <property type="entry name" value="DOPAMINE BETA HYDROXYLASE RELATED"/>
    <property type="match status" value="1"/>
</dbReference>
<accession>D2WL91</accession>
<keyword evidence="1" id="KW-1015">Disulfide bond</keyword>
<name>D2WL91_SPILA</name>